<comment type="caution">
    <text evidence="1">The sequence shown here is derived from an EMBL/GenBank/DDBJ whole genome shotgun (WGS) entry which is preliminary data.</text>
</comment>
<dbReference type="RefSeq" id="WP_103310290.1">
    <property type="nucleotide sequence ID" value="NZ_PPPD01000001.1"/>
</dbReference>
<accession>A0A2K3UVF6</accession>
<dbReference type="OrthoDB" id="65572at2"/>
<keyword evidence="2" id="KW-1185">Reference proteome</keyword>
<dbReference type="EMBL" id="PPPD01000001">
    <property type="protein sequence ID" value="PNY80516.1"/>
    <property type="molecule type" value="Genomic_DNA"/>
</dbReference>
<proteinExistence type="predicted"/>
<reference evidence="1 2" key="1">
    <citation type="submission" date="2018-01" db="EMBL/GenBank/DDBJ databases">
        <title>Deinococcus koreensis sp. nov., a radiation-resistant bacterium isolated from river water.</title>
        <authorList>
            <person name="Choi A."/>
        </authorList>
    </citation>
    <scope>NUCLEOTIDE SEQUENCE [LARGE SCALE GENOMIC DNA]</scope>
    <source>
        <strain evidence="1 2">SJW1-2</strain>
    </source>
</reference>
<dbReference type="Proteomes" id="UP000236379">
    <property type="component" value="Unassembled WGS sequence"/>
</dbReference>
<sequence>MRWPDEGLRAVVGEFRWPLVTRVEQRFHSERGLLVELIDADAPEPARPTVRLSWDAFHARILALEVDDEFYSGPYAQTYAWKTGTEQRFLHEIVNDLSPWIEELPDDTPAVGVVPPSGAPVAAREDTLAQNPSWHTPSGRFYRPGTPMIGEGIDVIVSFGAEASGTRVQWEAQKRASPRSRPCSLPRPPAWSRCRGEVMAPT</sequence>
<evidence type="ECO:0000313" key="2">
    <source>
        <dbReference type="Proteomes" id="UP000236379"/>
    </source>
</evidence>
<evidence type="ECO:0000313" key="1">
    <source>
        <dbReference type="EMBL" id="PNY80516.1"/>
    </source>
</evidence>
<gene>
    <name evidence="1" type="ORF">CVO96_03290</name>
</gene>
<protein>
    <submittedName>
        <fullName evidence="1">Uncharacterized protein</fullName>
    </submittedName>
</protein>
<dbReference type="AlphaFoldDB" id="A0A2K3UVF6"/>
<name>A0A2K3UVF6_9DEIO</name>
<organism evidence="1 2">
    <name type="scientific">Deinococcus koreensis</name>
    <dbReference type="NCBI Taxonomy" id="2054903"/>
    <lineage>
        <taxon>Bacteria</taxon>
        <taxon>Thermotogati</taxon>
        <taxon>Deinococcota</taxon>
        <taxon>Deinococci</taxon>
        <taxon>Deinococcales</taxon>
        <taxon>Deinococcaceae</taxon>
        <taxon>Deinococcus</taxon>
    </lineage>
</organism>